<reference evidence="2 3" key="1">
    <citation type="submission" date="2024-05" db="EMBL/GenBank/DDBJ databases">
        <title>A high-quality chromosomal-level genome assembly of Topmouth culter (Culter alburnus).</title>
        <authorList>
            <person name="Zhao H."/>
        </authorList>
    </citation>
    <scope>NUCLEOTIDE SEQUENCE [LARGE SCALE GENOMIC DNA]</scope>
    <source>
        <strain evidence="2">CATC2023</strain>
        <tissue evidence="2">Muscle</tissue>
    </source>
</reference>
<gene>
    <name evidence="2" type="ORF">ABG768_001448</name>
</gene>
<feature type="compositionally biased region" description="Polar residues" evidence="1">
    <location>
        <begin position="77"/>
        <end position="89"/>
    </location>
</feature>
<organism evidence="2 3">
    <name type="scientific">Culter alburnus</name>
    <name type="common">Topmouth culter</name>
    <dbReference type="NCBI Taxonomy" id="194366"/>
    <lineage>
        <taxon>Eukaryota</taxon>
        <taxon>Metazoa</taxon>
        <taxon>Chordata</taxon>
        <taxon>Craniata</taxon>
        <taxon>Vertebrata</taxon>
        <taxon>Euteleostomi</taxon>
        <taxon>Actinopterygii</taxon>
        <taxon>Neopterygii</taxon>
        <taxon>Teleostei</taxon>
        <taxon>Ostariophysi</taxon>
        <taxon>Cypriniformes</taxon>
        <taxon>Xenocyprididae</taxon>
        <taxon>Xenocypridinae</taxon>
        <taxon>Culter</taxon>
    </lineage>
</organism>
<evidence type="ECO:0000313" key="3">
    <source>
        <dbReference type="Proteomes" id="UP001479290"/>
    </source>
</evidence>
<sequence>MTDISINIYFGETAGAPKCNGRRPARARSETCDVCTCALPCGGRWRMFGVRRFMRAADKEKHKQQQKNRRSARTRDGQSVQQTGKSTRVSLAPLTASSSALDANEPAVSAQLMKQLLKIL</sequence>
<keyword evidence="3" id="KW-1185">Reference proteome</keyword>
<feature type="region of interest" description="Disordered" evidence="1">
    <location>
        <begin position="56"/>
        <end position="91"/>
    </location>
</feature>
<dbReference type="Proteomes" id="UP001479290">
    <property type="component" value="Unassembled WGS sequence"/>
</dbReference>
<dbReference type="EMBL" id="JAWDJR010000010">
    <property type="protein sequence ID" value="KAK9967028.1"/>
    <property type="molecule type" value="Genomic_DNA"/>
</dbReference>
<protein>
    <submittedName>
        <fullName evidence="2">Uncharacterized protein</fullName>
    </submittedName>
</protein>
<evidence type="ECO:0000313" key="2">
    <source>
        <dbReference type="EMBL" id="KAK9967028.1"/>
    </source>
</evidence>
<accession>A0AAW2A2C1</accession>
<dbReference type="AlphaFoldDB" id="A0AAW2A2C1"/>
<proteinExistence type="predicted"/>
<name>A0AAW2A2C1_CULAL</name>
<evidence type="ECO:0000256" key="1">
    <source>
        <dbReference type="SAM" id="MobiDB-lite"/>
    </source>
</evidence>
<comment type="caution">
    <text evidence="2">The sequence shown here is derived from an EMBL/GenBank/DDBJ whole genome shotgun (WGS) entry which is preliminary data.</text>
</comment>